<sequence length="98" mass="10342">MPSAKGGRDGGANDDLAVGKGKDVGRRRILEVELVKSAAFFWGNEDNAQFRGKFLPAAGGQALEGGIDLTTEKGEIRRVSALAIPPQDADGFFGHDDL</sequence>
<protein>
    <submittedName>
        <fullName evidence="1">Uncharacterized protein</fullName>
    </submittedName>
</protein>
<gene>
    <name evidence="1" type="ORF">ABS32_07060</name>
</gene>
<dbReference type="Proteomes" id="UP000051557">
    <property type="component" value="Unassembled WGS sequence"/>
</dbReference>
<comment type="caution">
    <text evidence="1">The sequence shown here is derived from an EMBL/GenBank/DDBJ whole genome shotgun (WGS) entry which is preliminary data.</text>
</comment>
<reference evidence="1 2" key="1">
    <citation type="submission" date="2015-10" db="EMBL/GenBank/DDBJ databases">
        <title>Metagenome-Assembled Genomes uncover a global brackish microbiome.</title>
        <authorList>
            <person name="Hugerth L.W."/>
            <person name="Larsson J."/>
            <person name="Alneberg J."/>
            <person name="Lindh M.V."/>
            <person name="Legrand C."/>
            <person name="Pinhassi J."/>
            <person name="Andersson A.F."/>
        </authorList>
    </citation>
    <scope>NUCLEOTIDE SEQUENCE [LARGE SCALE GENOMIC DNA]</scope>
    <source>
        <strain evidence="1">BACL9 MAG-120820-bin42</strain>
    </source>
</reference>
<evidence type="ECO:0000313" key="2">
    <source>
        <dbReference type="Proteomes" id="UP000051557"/>
    </source>
</evidence>
<dbReference type="EMBL" id="LIDM01000327">
    <property type="protein sequence ID" value="KRP31522.1"/>
    <property type="molecule type" value="Genomic_DNA"/>
</dbReference>
<organism evidence="1 2">
    <name type="scientific">Verrucomicrobia subdivision 6 bacterium BACL9 MAG-120820-bin42</name>
    <dbReference type="NCBI Taxonomy" id="1655634"/>
    <lineage>
        <taxon>Bacteria</taxon>
        <taxon>Pseudomonadati</taxon>
        <taxon>Verrucomicrobiota</taxon>
        <taxon>Verrucomicrobiia</taxon>
        <taxon>Verrucomicrobiales</taxon>
        <taxon>Verrucomicrobia subdivision 6</taxon>
    </lineage>
</organism>
<proteinExistence type="predicted"/>
<name>A0A0R2X6F3_9BACT</name>
<dbReference type="AlphaFoldDB" id="A0A0R2X6F3"/>
<accession>A0A0R2X6F3</accession>
<evidence type="ECO:0000313" key="1">
    <source>
        <dbReference type="EMBL" id="KRP31522.1"/>
    </source>
</evidence>